<comment type="caution">
    <text evidence="2">The sequence shown here is derived from an EMBL/GenBank/DDBJ whole genome shotgun (WGS) entry which is preliminary data.</text>
</comment>
<evidence type="ECO:0000256" key="1">
    <source>
        <dbReference type="SAM" id="MobiDB-lite"/>
    </source>
</evidence>
<name>A0A2N5VM79_9BASI</name>
<feature type="compositionally biased region" description="Acidic residues" evidence="1">
    <location>
        <begin position="100"/>
        <end position="121"/>
    </location>
</feature>
<organism evidence="2 3">
    <name type="scientific">Puccinia coronata f. sp. avenae</name>
    <dbReference type="NCBI Taxonomy" id="200324"/>
    <lineage>
        <taxon>Eukaryota</taxon>
        <taxon>Fungi</taxon>
        <taxon>Dikarya</taxon>
        <taxon>Basidiomycota</taxon>
        <taxon>Pucciniomycotina</taxon>
        <taxon>Pucciniomycetes</taxon>
        <taxon>Pucciniales</taxon>
        <taxon>Pucciniaceae</taxon>
        <taxon>Puccinia</taxon>
    </lineage>
</organism>
<evidence type="ECO:0000313" key="3">
    <source>
        <dbReference type="Proteomes" id="UP000235392"/>
    </source>
</evidence>
<feature type="region of interest" description="Disordered" evidence="1">
    <location>
        <begin position="29"/>
        <end position="51"/>
    </location>
</feature>
<evidence type="ECO:0000313" key="2">
    <source>
        <dbReference type="EMBL" id="PLW51040.1"/>
    </source>
</evidence>
<gene>
    <name evidence="2" type="ORF">PCASD_02405</name>
</gene>
<proteinExistence type="predicted"/>
<protein>
    <submittedName>
        <fullName evidence="2">Uncharacterized protein</fullName>
    </submittedName>
</protein>
<dbReference type="EMBL" id="PGCI01000007">
    <property type="protein sequence ID" value="PLW51040.1"/>
    <property type="molecule type" value="Genomic_DNA"/>
</dbReference>
<feature type="compositionally biased region" description="Polar residues" evidence="1">
    <location>
        <begin position="82"/>
        <end position="91"/>
    </location>
</feature>
<dbReference type="AlphaFoldDB" id="A0A2N5VM79"/>
<sequence>MIIRNTHVVPNSASGEVVQMAPTSIICTRSKKSSQAKKAATAGKRKRTRDPIAAEIAEEEIKTSLAKVKRRSRRACSKKTRISSGKSTPQSLPALFTGDNDMDYAPEAEEAGSEASLEPDAEYEEAASDSGLIAHALGRAHAQKKWRAAAAHRFGKACRGCTPFPARCTPCACLQ</sequence>
<feature type="region of interest" description="Disordered" evidence="1">
    <location>
        <begin position="70"/>
        <end position="121"/>
    </location>
</feature>
<accession>A0A2N5VM79</accession>
<dbReference type="Proteomes" id="UP000235392">
    <property type="component" value="Unassembled WGS sequence"/>
</dbReference>
<feature type="compositionally biased region" description="Basic residues" evidence="1">
    <location>
        <begin position="70"/>
        <end position="81"/>
    </location>
</feature>
<reference evidence="2 3" key="1">
    <citation type="submission" date="2017-11" db="EMBL/GenBank/DDBJ databases">
        <title>De novo assembly and phasing of dikaryotic genomes from two isolates of Puccinia coronata f. sp. avenae, the causal agent of oat crown rust.</title>
        <authorList>
            <person name="Miller M.E."/>
            <person name="Zhang Y."/>
            <person name="Omidvar V."/>
            <person name="Sperschneider J."/>
            <person name="Schwessinger B."/>
            <person name="Raley C."/>
            <person name="Palmer J.M."/>
            <person name="Garnica D."/>
            <person name="Upadhyaya N."/>
            <person name="Rathjen J."/>
            <person name="Taylor J.M."/>
            <person name="Park R.F."/>
            <person name="Dodds P.N."/>
            <person name="Hirsch C.D."/>
            <person name="Kianian S.F."/>
            <person name="Figueroa M."/>
        </authorList>
    </citation>
    <scope>NUCLEOTIDE SEQUENCE [LARGE SCALE GENOMIC DNA]</scope>
    <source>
        <strain evidence="2">12SD80</strain>
    </source>
</reference>